<feature type="compositionally biased region" description="Polar residues" evidence="1">
    <location>
        <begin position="188"/>
        <end position="208"/>
    </location>
</feature>
<gene>
    <name evidence="2" type="ORF">OIDMADRAFT_25353</name>
</gene>
<reference evidence="2 3" key="1">
    <citation type="submission" date="2014-04" db="EMBL/GenBank/DDBJ databases">
        <authorList>
            <consortium name="DOE Joint Genome Institute"/>
            <person name="Kuo A."/>
            <person name="Martino E."/>
            <person name="Perotto S."/>
            <person name="Kohler A."/>
            <person name="Nagy L.G."/>
            <person name="Floudas D."/>
            <person name="Copeland A."/>
            <person name="Barry K.W."/>
            <person name="Cichocki N."/>
            <person name="Veneault-Fourrey C."/>
            <person name="LaButti K."/>
            <person name="Lindquist E.A."/>
            <person name="Lipzen A."/>
            <person name="Lundell T."/>
            <person name="Morin E."/>
            <person name="Murat C."/>
            <person name="Sun H."/>
            <person name="Tunlid A."/>
            <person name="Henrissat B."/>
            <person name="Grigoriev I.V."/>
            <person name="Hibbett D.S."/>
            <person name="Martin F."/>
            <person name="Nordberg H.P."/>
            <person name="Cantor M.N."/>
            <person name="Hua S.X."/>
        </authorList>
    </citation>
    <scope>NUCLEOTIDE SEQUENCE [LARGE SCALE GENOMIC DNA]</scope>
    <source>
        <strain evidence="2 3">Zn</strain>
    </source>
</reference>
<evidence type="ECO:0000313" key="3">
    <source>
        <dbReference type="Proteomes" id="UP000054321"/>
    </source>
</evidence>
<accession>A0A0C3D0F7</accession>
<dbReference type="Proteomes" id="UP000054321">
    <property type="component" value="Unassembled WGS sequence"/>
</dbReference>
<feature type="compositionally biased region" description="Low complexity" evidence="1">
    <location>
        <begin position="178"/>
        <end position="187"/>
    </location>
</feature>
<feature type="region of interest" description="Disordered" evidence="1">
    <location>
        <begin position="389"/>
        <end position="459"/>
    </location>
</feature>
<reference evidence="3" key="2">
    <citation type="submission" date="2015-01" db="EMBL/GenBank/DDBJ databases">
        <title>Evolutionary Origins and Diversification of the Mycorrhizal Mutualists.</title>
        <authorList>
            <consortium name="DOE Joint Genome Institute"/>
            <consortium name="Mycorrhizal Genomics Consortium"/>
            <person name="Kohler A."/>
            <person name="Kuo A."/>
            <person name="Nagy L.G."/>
            <person name="Floudas D."/>
            <person name="Copeland A."/>
            <person name="Barry K.W."/>
            <person name="Cichocki N."/>
            <person name="Veneault-Fourrey C."/>
            <person name="LaButti K."/>
            <person name="Lindquist E.A."/>
            <person name="Lipzen A."/>
            <person name="Lundell T."/>
            <person name="Morin E."/>
            <person name="Murat C."/>
            <person name="Riley R."/>
            <person name="Ohm R."/>
            <person name="Sun H."/>
            <person name="Tunlid A."/>
            <person name="Henrissat B."/>
            <person name="Grigoriev I.V."/>
            <person name="Hibbett D.S."/>
            <person name="Martin F."/>
        </authorList>
    </citation>
    <scope>NUCLEOTIDE SEQUENCE [LARGE SCALE GENOMIC DNA]</scope>
    <source>
        <strain evidence="3">Zn</strain>
    </source>
</reference>
<feature type="region of interest" description="Disordered" evidence="1">
    <location>
        <begin position="161"/>
        <end position="219"/>
    </location>
</feature>
<dbReference type="HOGENOM" id="CLU_595960_0_0_1"/>
<proteinExistence type="predicted"/>
<feature type="compositionally biased region" description="Polar residues" evidence="1">
    <location>
        <begin position="390"/>
        <end position="403"/>
    </location>
</feature>
<sequence>MVALQPAAPTFLAKSPLAAVSELGTTRCHYRCTHTHSVQSQHPFPSSNPAAIPSMVARIPQCGHSAAASPARRMQHYTTQTDTTVRPPVSRHPRPGSRIIGDGQQAVGSGGGGCWIGVLGCWDVLGRCGLGDAVRIGGELILPVHADTCWRGTMLPKPNEKRRARYGIAPEETTPRQSSRSSSPSLSYLTPGQNDLFSRTRPPESTSFLAGDLPPQPNPLCSTRPRRRCLLPMIPIPCPVMPMPYYTIDIAPTYEAYTRCNMAQFASPAPPADVPGRGSGPEIDLSALALTVIIVSIGPLTTYASVVMTRPHTSTHTAEEEKDGGTIASRSDKEVASLHLAVPDLHSPSSNMAVPDCFRTYAMMARARPAGGLNGISLVLMPVPSANVLGPSSTEEPTDSRSGPPNACPTPNSPHRPAAPIPIPREPPAAGDGPTPSAHGCPPTTLRHSRGVDPAFKLR</sequence>
<evidence type="ECO:0000256" key="1">
    <source>
        <dbReference type="SAM" id="MobiDB-lite"/>
    </source>
</evidence>
<dbReference type="EMBL" id="KN832872">
    <property type="protein sequence ID" value="KIN04724.1"/>
    <property type="molecule type" value="Genomic_DNA"/>
</dbReference>
<evidence type="ECO:0000313" key="2">
    <source>
        <dbReference type="EMBL" id="KIN04724.1"/>
    </source>
</evidence>
<name>A0A0C3D0F7_OIDMZ</name>
<feature type="region of interest" description="Disordered" evidence="1">
    <location>
        <begin position="79"/>
        <end position="104"/>
    </location>
</feature>
<keyword evidence="3" id="KW-1185">Reference proteome</keyword>
<feature type="compositionally biased region" description="Pro residues" evidence="1">
    <location>
        <begin position="406"/>
        <end position="427"/>
    </location>
</feature>
<organism evidence="2 3">
    <name type="scientific">Oidiodendron maius (strain Zn)</name>
    <dbReference type="NCBI Taxonomy" id="913774"/>
    <lineage>
        <taxon>Eukaryota</taxon>
        <taxon>Fungi</taxon>
        <taxon>Dikarya</taxon>
        <taxon>Ascomycota</taxon>
        <taxon>Pezizomycotina</taxon>
        <taxon>Leotiomycetes</taxon>
        <taxon>Leotiomycetes incertae sedis</taxon>
        <taxon>Myxotrichaceae</taxon>
        <taxon>Oidiodendron</taxon>
    </lineage>
</organism>
<dbReference type="AlphaFoldDB" id="A0A0C3D0F7"/>
<dbReference type="InParanoid" id="A0A0C3D0F7"/>
<protein>
    <submittedName>
        <fullName evidence="2">Uncharacterized protein</fullName>
    </submittedName>
</protein>